<feature type="domain" description="Nudix hydrolase" evidence="2">
    <location>
        <begin position="76"/>
        <end position="204"/>
    </location>
</feature>
<dbReference type="PROSITE" id="PS51462">
    <property type="entry name" value="NUDIX"/>
    <property type="match status" value="1"/>
</dbReference>
<name>A0A9Q1CLF5_HOLLE</name>
<keyword evidence="4" id="KW-1185">Reference proteome</keyword>
<gene>
    <name evidence="3" type="ORF">HOLleu_05733</name>
</gene>
<dbReference type="InterPro" id="IPR000086">
    <property type="entry name" value="NUDIX_hydrolase_dom"/>
</dbReference>
<dbReference type="GO" id="GO:0044716">
    <property type="term" value="F:8-oxo-GDP phosphatase activity"/>
    <property type="evidence" value="ECO:0007669"/>
    <property type="project" value="TreeGrafter"/>
</dbReference>
<evidence type="ECO:0000313" key="3">
    <source>
        <dbReference type="EMBL" id="KAJ8046898.1"/>
    </source>
</evidence>
<accession>A0A9Q1CLF5</accession>
<dbReference type="PANTHER" id="PTHR22769">
    <property type="entry name" value="MUTT/NUDIX HYDROLASE"/>
    <property type="match status" value="1"/>
</dbReference>
<sequence>MELNVIGEGTALLKCSYCNYFNNKTTNHPTCLWNMSEVERALMDLLNGRPSSIPLTRYDICRKPAGSGNPSILGQNLCIIVAAVVFNASGEVVLIQEAKKSCRGHWYYPAGRLEPNETLVEGVKREFEEETGLTFEPTTLVNVESYLVAGYWMRFTFTGYLTGGVLKTPDRADKESLQAGWFSLDQIKNSAQNNISFRSSDFIPIIEKTFSYLMKPLHGRHQCLLPVLQPHKHMCMRIILVKTTVDKEVQVLLNMEDTPHFPTIKDAWQADDSLYRLSMDAFKSKNYHGTKHILCVEHIGRPHRSADGVCLNVLTNVQTNRELVNNKYMWHTVTHPEVRRLVAERLEWGMGIACP</sequence>
<dbReference type="Proteomes" id="UP001152320">
    <property type="component" value="Chromosome 2"/>
</dbReference>
<dbReference type="Gene3D" id="3.90.79.10">
    <property type="entry name" value="Nucleoside Triphosphate Pyrophosphohydrolase"/>
    <property type="match status" value="1"/>
</dbReference>
<comment type="caution">
    <text evidence="3">The sequence shown here is derived from an EMBL/GenBank/DDBJ whole genome shotgun (WGS) entry which is preliminary data.</text>
</comment>
<evidence type="ECO:0000313" key="4">
    <source>
        <dbReference type="Proteomes" id="UP001152320"/>
    </source>
</evidence>
<evidence type="ECO:0000256" key="1">
    <source>
        <dbReference type="ARBA" id="ARBA00022801"/>
    </source>
</evidence>
<dbReference type="AlphaFoldDB" id="A0A9Q1CLF5"/>
<dbReference type="Pfam" id="PF00293">
    <property type="entry name" value="NUDIX"/>
    <property type="match status" value="1"/>
</dbReference>
<organism evidence="3 4">
    <name type="scientific">Holothuria leucospilota</name>
    <name type="common">Black long sea cucumber</name>
    <name type="synonym">Mertensiothuria leucospilota</name>
    <dbReference type="NCBI Taxonomy" id="206669"/>
    <lineage>
        <taxon>Eukaryota</taxon>
        <taxon>Metazoa</taxon>
        <taxon>Echinodermata</taxon>
        <taxon>Eleutherozoa</taxon>
        <taxon>Echinozoa</taxon>
        <taxon>Holothuroidea</taxon>
        <taxon>Aspidochirotacea</taxon>
        <taxon>Aspidochirotida</taxon>
        <taxon>Holothuriidae</taxon>
        <taxon>Holothuria</taxon>
    </lineage>
</organism>
<protein>
    <submittedName>
        <fullName evidence="3">8-oxo-dGDP phosphatase NUDT18</fullName>
    </submittedName>
</protein>
<dbReference type="OrthoDB" id="10005910at2759"/>
<keyword evidence="1" id="KW-0378">Hydrolase</keyword>
<dbReference type="PANTHER" id="PTHR22769:SF56">
    <property type="entry name" value="8-OXO-DGDP PHOSPHATASE NUDT18"/>
    <property type="match status" value="1"/>
</dbReference>
<dbReference type="EMBL" id="JAIZAY010000002">
    <property type="protein sequence ID" value="KAJ8046898.1"/>
    <property type="molecule type" value="Genomic_DNA"/>
</dbReference>
<proteinExistence type="predicted"/>
<dbReference type="GO" id="GO:0044715">
    <property type="term" value="F:8-oxo-dGDP phosphatase activity"/>
    <property type="evidence" value="ECO:0007669"/>
    <property type="project" value="TreeGrafter"/>
</dbReference>
<evidence type="ECO:0000259" key="2">
    <source>
        <dbReference type="PROSITE" id="PS51462"/>
    </source>
</evidence>
<dbReference type="InterPro" id="IPR015797">
    <property type="entry name" value="NUDIX_hydrolase-like_dom_sf"/>
</dbReference>
<dbReference type="SUPFAM" id="SSF55811">
    <property type="entry name" value="Nudix"/>
    <property type="match status" value="1"/>
</dbReference>
<dbReference type="PROSITE" id="PS00893">
    <property type="entry name" value="NUDIX_BOX"/>
    <property type="match status" value="1"/>
</dbReference>
<dbReference type="InterPro" id="IPR020084">
    <property type="entry name" value="NUDIX_hydrolase_CS"/>
</dbReference>
<reference evidence="3" key="1">
    <citation type="submission" date="2021-10" db="EMBL/GenBank/DDBJ databases">
        <title>Tropical sea cucumber genome reveals ecological adaptation and Cuvierian tubules defense mechanism.</title>
        <authorList>
            <person name="Chen T."/>
        </authorList>
    </citation>
    <scope>NUCLEOTIDE SEQUENCE</scope>
    <source>
        <strain evidence="3">Nanhai2018</strain>
        <tissue evidence="3">Muscle</tissue>
    </source>
</reference>